<dbReference type="GO" id="GO:0016747">
    <property type="term" value="F:acyltransferase activity, transferring groups other than amino-acyl groups"/>
    <property type="evidence" value="ECO:0007669"/>
    <property type="project" value="InterPro"/>
</dbReference>
<proteinExistence type="predicted"/>
<sequence>MSYSFTPFPVLTTSRLILRRVRESDWPELLALRGDKNVMHYIPRPLVTTKEEAIEHFNMIDSKIEENLGINWAITRKGEDKLLGVLGHYRLQPENFRSEIGYMLLPEAHGQGIVPEAVTAILKYGFEHMQLHSVEAVIDPENAASEKVLQKLGFIKEAHILENEYFDGRFWDTVIYSMLQRNFKPLYE</sequence>
<comment type="caution">
    <text evidence="2">The sequence shown here is derived from an EMBL/GenBank/DDBJ whole genome shotgun (WGS) entry which is preliminary data.</text>
</comment>
<dbReference type="Proteomes" id="UP000289857">
    <property type="component" value="Unassembled WGS sequence"/>
</dbReference>
<dbReference type="Gene3D" id="3.40.630.30">
    <property type="match status" value="1"/>
</dbReference>
<dbReference type="AlphaFoldDB" id="A0A4Q1K3H3"/>
<dbReference type="OrthoDB" id="9811523at2"/>
<dbReference type="InterPro" id="IPR000182">
    <property type="entry name" value="GNAT_dom"/>
</dbReference>
<dbReference type="EMBL" id="SBKN01000009">
    <property type="protein sequence ID" value="RXR20343.1"/>
    <property type="molecule type" value="Genomic_DNA"/>
</dbReference>
<accession>A0A4Q1K3H3</accession>
<organism evidence="2 3">
    <name type="scientific">Flavobacterium stagni</name>
    <dbReference type="NCBI Taxonomy" id="2506421"/>
    <lineage>
        <taxon>Bacteria</taxon>
        <taxon>Pseudomonadati</taxon>
        <taxon>Bacteroidota</taxon>
        <taxon>Flavobacteriia</taxon>
        <taxon>Flavobacteriales</taxon>
        <taxon>Flavobacteriaceae</taxon>
        <taxon>Flavobacterium</taxon>
    </lineage>
</organism>
<keyword evidence="2" id="KW-0808">Transferase</keyword>
<gene>
    <name evidence="2" type="ORF">EQG61_13065</name>
</gene>
<dbReference type="PANTHER" id="PTHR43792">
    <property type="entry name" value="GNAT FAMILY, PUTATIVE (AFU_ORTHOLOGUE AFUA_3G00765)-RELATED-RELATED"/>
    <property type="match status" value="1"/>
</dbReference>
<dbReference type="InterPro" id="IPR051531">
    <property type="entry name" value="N-acetyltransferase"/>
</dbReference>
<feature type="domain" description="N-acetyltransferase" evidence="1">
    <location>
        <begin position="16"/>
        <end position="181"/>
    </location>
</feature>
<dbReference type="PANTHER" id="PTHR43792:SF1">
    <property type="entry name" value="N-ACETYLTRANSFERASE DOMAIN-CONTAINING PROTEIN"/>
    <property type="match status" value="1"/>
</dbReference>
<evidence type="ECO:0000259" key="1">
    <source>
        <dbReference type="PROSITE" id="PS51186"/>
    </source>
</evidence>
<evidence type="ECO:0000313" key="3">
    <source>
        <dbReference type="Proteomes" id="UP000289857"/>
    </source>
</evidence>
<dbReference type="SUPFAM" id="SSF55729">
    <property type="entry name" value="Acyl-CoA N-acyltransferases (Nat)"/>
    <property type="match status" value="1"/>
</dbReference>
<keyword evidence="3" id="KW-1185">Reference proteome</keyword>
<dbReference type="PROSITE" id="PS51186">
    <property type="entry name" value="GNAT"/>
    <property type="match status" value="1"/>
</dbReference>
<dbReference type="InterPro" id="IPR016181">
    <property type="entry name" value="Acyl_CoA_acyltransferase"/>
</dbReference>
<reference evidence="3" key="1">
    <citation type="submission" date="2019-01" db="EMBL/GenBank/DDBJ databases">
        <title>Cytophagaceae bacterium strain CAR-16.</title>
        <authorList>
            <person name="Chen W.-M."/>
        </authorList>
    </citation>
    <scope>NUCLEOTIDE SEQUENCE [LARGE SCALE GENOMIC DNA]</scope>
    <source>
        <strain evidence="3">WWJ-16</strain>
    </source>
</reference>
<name>A0A4Q1K3H3_9FLAO</name>
<dbReference type="Pfam" id="PF13302">
    <property type="entry name" value="Acetyltransf_3"/>
    <property type="match status" value="1"/>
</dbReference>
<dbReference type="RefSeq" id="WP_129462394.1">
    <property type="nucleotide sequence ID" value="NZ_SBKN01000009.1"/>
</dbReference>
<protein>
    <submittedName>
        <fullName evidence="2">N-acetyltransferase</fullName>
    </submittedName>
</protein>
<evidence type="ECO:0000313" key="2">
    <source>
        <dbReference type="EMBL" id="RXR20343.1"/>
    </source>
</evidence>